<dbReference type="CDD" id="cd10227">
    <property type="entry name" value="ASKHA_NBD_ParM-like"/>
    <property type="match status" value="1"/>
</dbReference>
<evidence type="ECO:0000313" key="2">
    <source>
        <dbReference type="EMBL" id="SCP99694.1"/>
    </source>
</evidence>
<feature type="domain" description="Actin-like protein N-terminal" evidence="1">
    <location>
        <begin position="57"/>
        <end position="142"/>
    </location>
</feature>
<dbReference type="InterPro" id="IPR043129">
    <property type="entry name" value="ATPase_NBD"/>
</dbReference>
<dbReference type="Pfam" id="PF17989">
    <property type="entry name" value="ALP_N"/>
    <property type="match status" value="1"/>
</dbReference>
<dbReference type="EMBL" id="FMKA01000054">
    <property type="protein sequence ID" value="SCP99694.1"/>
    <property type="molecule type" value="Genomic_DNA"/>
</dbReference>
<keyword evidence="3" id="KW-1185">Reference proteome</keyword>
<reference evidence="2 3" key="1">
    <citation type="submission" date="2016-09" db="EMBL/GenBank/DDBJ databases">
        <authorList>
            <person name="Capua I."/>
            <person name="De Benedictis P."/>
            <person name="Joannis T."/>
            <person name="Lombin L.H."/>
            <person name="Cattoli G."/>
        </authorList>
    </citation>
    <scope>NUCLEOTIDE SEQUENCE [LARGE SCALE GENOMIC DNA]</scope>
    <source>
        <strain evidence="2 3">GluBS11</strain>
    </source>
</reference>
<dbReference type="SUPFAM" id="SSF53067">
    <property type="entry name" value="Actin-like ATPase domain"/>
    <property type="match status" value="1"/>
</dbReference>
<dbReference type="Gene3D" id="3.30.420.40">
    <property type="match status" value="1"/>
</dbReference>
<dbReference type="InterPro" id="IPR040607">
    <property type="entry name" value="ALP_N"/>
</dbReference>
<feature type="non-terminal residue" evidence="2">
    <location>
        <position position="236"/>
    </location>
</feature>
<sequence>MDYNNIEIIGIDHGWAMMKTFSQVFTAGLGEIKTEPAIYENLLEYEGRFFRVGGERLTVKPTKVTDENYYLLTLAAVAMELERRGKRSANVYLAVGLPLTRFGAEKHEFIDYLSKQEAVHFKYEQKTYDIKIVKVSVFPQCYSAVVDRIPAYTKKVLVVDIGSWTLDIMPIINKSPDESQCITAPQGLISCMREINKQCVRMFGGEIDESEIQQVMRYGNSDMDEKYLEVIKSTLV</sequence>
<organism evidence="2 3">
    <name type="scientific">Anaerobium acetethylicum</name>
    <dbReference type="NCBI Taxonomy" id="1619234"/>
    <lineage>
        <taxon>Bacteria</taxon>
        <taxon>Bacillati</taxon>
        <taxon>Bacillota</taxon>
        <taxon>Clostridia</taxon>
        <taxon>Lachnospirales</taxon>
        <taxon>Lachnospiraceae</taxon>
        <taxon>Anaerobium</taxon>
    </lineage>
</organism>
<evidence type="ECO:0000313" key="3">
    <source>
        <dbReference type="Proteomes" id="UP000199315"/>
    </source>
</evidence>
<protein>
    <submittedName>
        <fullName evidence="2">Plasmid segregation protein ParM</fullName>
    </submittedName>
</protein>
<dbReference type="AlphaFoldDB" id="A0A1D3TYV6"/>
<dbReference type="RefSeq" id="WP_091236975.1">
    <property type="nucleotide sequence ID" value="NZ_FMKA01000054.1"/>
</dbReference>
<proteinExistence type="predicted"/>
<dbReference type="Proteomes" id="UP000199315">
    <property type="component" value="Unassembled WGS sequence"/>
</dbReference>
<gene>
    <name evidence="2" type="ORF">SAMN05421730_10541</name>
</gene>
<evidence type="ECO:0000259" key="1">
    <source>
        <dbReference type="Pfam" id="PF17989"/>
    </source>
</evidence>
<accession>A0A1D3TYV6</accession>
<name>A0A1D3TYV6_9FIRM</name>
<dbReference type="STRING" id="1619234.SAMN05421730_10541"/>